<dbReference type="Pfam" id="PF14111">
    <property type="entry name" value="DUF4283"/>
    <property type="match status" value="1"/>
</dbReference>
<dbReference type="AlphaFoldDB" id="A0AAE1SLK9"/>
<organism evidence="3 4">
    <name type="scientific">Anisodus tanguticus</name>
    <dbReference type="NCBI Taxonomy" id="243964"/>
    <lineage>
        <taxon>Eukaryota</taxon>
        <taxon>Viridiplantae</taxon>
        <taxon>Streptophyta</taxon>
        <taxon>Embryophyta</taxon>
        <taxon>Tracheophyta</taxon>
        <taxon>Spermatophyta</taxon>
        <taxon>Magnoliopsida</taxon>
        <taxon>eudicotyledons</taxon>
        <taxon>Gunneridae</taxon>
        <taxon>Pentapetalae</taxon>
        <taxon>asterids</taxon>
        <taxon>lamiids</taxon>
        <taxon>Solanales</taxon>
        <taxon>Solanaceae</taxon>
        <taxon>Solanoideae</taxon>
        <taxon>Hyoscyameae</taxon>
        <taxon>Anisodus</taxon>
    </lineage>
</organism>
<feature type="region of interest" description="Disordered" evidence="1">
    <location>
        <begin position="70"/>
        <end position="114"/>
    </location>
</feature>
<gene>
    <name evidence="3" type="ORF">RND71_007026</name>
</gene>
<dbReference type="PANTHER" id="PTHR31286">
    <property type="entry name" value="GLYCINE-RICH CELL WALL STRUCTURAL PROTEIN 1.8-LIKE"/>
    <property type="match status" value="1"/>
</dbReference>
<name>A0AAE1SLK9_9SOLA</name>
<sequence length="728" mass="77259">MGKSKKKKEVFKPLNIRVGQAPIEVGINDPVVFPPIAPGPALQRTAGNGIQAGGDNTGVEFTLAKEGASDFTPSSVTLGSKDTTSDSGSINGDTAKNEPTPKENQDKGTSQNKKAYASVLKGNSNVSNGRRLHFVKDSCHDGPVELARADIDDLTDTWGYLLIGYFAGTFPGNIALMKLCRSWGVTYRFTVHASGWIIFKFNSEADKEKVMANGPHFVYSTPLLLKDIPHCFTFDRQEICTIPIWVRLPSLPLELWNEMALSRILSRIGRPIGTDKLTNDKGQASYARALVEIDLSKEVVHSVELKLWDGTHIDQDLVYEKRPGYCNKCKQIGHYAEGCEKHKAEIKKRLQGKGVIHTPNAAAKGVHTYLDDEGRAHSQENGTTSAVGEKDVSMGGQPSGVQTGAGKGRTGTQKNDSQRAGKAPAVDLITSDKITGGQPSGIQTGTGKGRTEFRKIEGKLVGKTMAVGLTKGVEDVAKGAELRGQPIGDQTEAGKGRRSGEATDGQPSGTQTEAGKGGISGEATDGQPSGTQTEAGKGGNSQDTAKEQIFAPQTVRPKEAEGSTTSQAHSAISPAVIQSAIFRKLADMHGNIEEQNKIDHKAKTAIEIAMAQGGGEVGSTSGGQPTGAQTVAGKGRTTLAAQPVGPSARDGKGENNDRESKVTPDEDGYMEVKRKGKLKGNPVSQNLTFPLSKMPTLTSKKKGQSNDLLPAKNNEDSTKGTNPLSLSK</sequence>
<protein>
    <recommendedName>
        <fullName evidence="2">DUF4283 domain-containing protein</fullName>
    </recommendedName>
</protein>
<dbReference type="EMBL" id="JAVYJV010000004">
    <property type="protein sequence ID" value="KAK4371642.1"/>
    <property type="molecule type" value="Genomic_DNA"/>
</dbReference>
<dbReference type="PANTHER" id="PTHR31286:SF168">
    <property type="entry name" value="DUF4283 DOMAIN-CONTAINING PROTEIN"/>
    <property type="match status" value="1"/>
</dbReference>
<feature type="domain" description="DUF4283" evidence="2">
    <location>
        <begin position="155"/>
        <end position="227"/>
    </location>
</feature>
<evidence type="ECO:0000313" key="3">
    <source>
        <dbReference type="EMBL" id="KAK4371642.1"/>
    </source>
</evidence>
<evidence type="ECO:0000313" key="4">
    <source>
        <dbReference type="Proteomes" id="UP001291623"/>
    </source>
</evidence>
<feature type="compositionally biased region" description="Basic and acidic residues" evidence="1">
    <location>
        <begin position="492"/>
        <end position="501"/>
    </location>
</feature>
<comment type="caution">
    <text evidence="3">The sequence shown here is derived from an EMBL/GenBank/DDBJ whole genome shotgun (WGS) entry which is preliminary data.</text>
</comment>
<dbReference type="Proteomes" id="UP001291623">
    <property type="component" value="Unassembled WGS sequence"/>
</dbReference>
<dbReference type="InterPro" id="IPR025558">
    <property type="entry name" value="DUF4283"/>
</dbReference>
<evidence type="ECO:0000259" key="2">
    <source>
        <dbReference type="Pfam" id="PF14111"/>
    </source>
</evidence>
<feature type="compositionally biased region" description="Basic and acidic residues" evidence="1">
    <location>
        <begin position="95"/>
        <end position="106"/>
    </location>
</feature>
<keyword evidence="4" id="KW-1185">Reference proteome</keyword>
<accession>A0AAE1SLK9</accession>
<reference evidence="3" key="1">
    <citation type="submission" date="2023-12" db="EMBL/GenBank/DDBJ databases">
        <title>Genome assembly of Anisodus tanguticus.</title>
        <authorList>
            <person name="Wang Y.-J."/>
        </authorList>
    </citation>
    <scope>NUCLEOTIDE SEQUENCE</scope>
    <source>
        <strain evidence="3">KB-2021</strain>
        <tissue evidence="3">Leaf</tissue>
    </source>
</reference>
<feature type="region of interest" description="Disordered" evidence="1">
    <location>
        <begin position="480"/>
        <end position="543"/>
    </location>
</feature>
<proteinExistence type="predicted"/>
<feature type="compositionally biased region" description="Gly residues" evidence="1">
    <location>
        <begin position="614"/>
        <end position="625"/>
    </location>
</feature>
<feature type="compositionally biased region" description="Polar residues" evidence="1">
    <location>
        <begin position="71"/>
        <end position="94"/>
    </location>
</feature>
<feature type="compositionally biased region" description="Polar residues" evidence="1">
    <location>
        <begin position="719"/>
        <end position="728"/>
    </location>
</feature>
<feature type="region of interest" description="Disordered" evidence="1">
    <location>
        <begin position="375"/>
        <end position="450"/>
    </location>
</feature>
<evidence type="ECO:0000256" key="1">
    <source>
        <dbReference type="SAM" id="MobiDB-lite"/>
    </source>
</evidence>
<dbReference type="InterPro" id="IPR040256">
    <property type="entry name" value="At4g02000-like"/>
</dbReference>
<feature type="region of interest" description="Disordered" evidence="1">
    <location>
        <begin position="614"/>
        <end position="728"/>
    </location>
</feature>
<feature type="compositionally biased region" description="Basic and acidic residues" evidence="1">
    <location>
        <begin position="649"/>
        <end position="664"/>
    </location>
</feature>